<evidence type="ECO:0000313" key="3">
    <source>
        <dbReference type="EMBL" id="CAK5275275.1"/>
    </source>
</evidence>
<dbReference type="EMBL" id="CAVNYO010000405">
    <property type="protein sequence ID" value="CAK5275275.1"/>
    <property type="molecule type" value="Genomic_DNA"/>
</dbReference>
<proteinExistence type="predicted"/>
<evidence type="ECO:0000313" key="2">
    <source>
        <dbReference type="EMBL" id="CAK5263200.1"/>
    </source>
</evidence>
<organism evidence="1 4">
    <name type="scientific">Mycena citricolor</name>
    <dbReference type="NCBI Taxonomy" id="2018698"/>
    <lineage>
        <taxon>Eukaryota</taxon>
        <taxon>Fungi</taxon>
        <taxon>Dikarya</taxon>
        <taxon>Basidiomycota</taxon>
        <taxon>Agaricomycotina</taxon>
        <taxon>Agaricomycetes</taxon>
        <taxon>Agaricomycetidae</taxon>
        <taxon>Agaricales</taxon>
        <taxon>Marasmiineae</taxon>
        <taxon>Mycenaceae</taxon>
        <taxon>Mycena</taxon>
    </lineage>
</organism>
<dbReference type="EMBL" id="CAVNYO010000036">
    <property type="protein sequence ID" value="CAK5263200.1"/>
    <property type="molecule type" value="Genomic_DNA"/>
</dbReference>
<evidence type="ECO:0000313" key="1">
    <source>
        <dbReference type="EMBL" id="CAK5263122.1"/>
    </source>
</evidence>
<keyword evidence="4" id="KW-1185">Reference proteome</keyword>
<evidence type="ECO:0000313" key="4">
    <source>
        <dbReference type="Proteomes" id="UP001295794"/>
    </source>
</evidence>
<dbReference type="AlphaFoldDB" id="A0AAD2GTN3"/>
<dbReference type="Proteomes" id="UP001295794">
    <property type="component" value="Unassembled WGS sequence"/>
</dbReference>
<dbReference type="EMBL" id="CAVNYO010000034">
    <property type="protein sequence ID" value="CAK5263122.1"/>
    <property type="molecule type" value="Genomic_DNA"/>
</dbReference>
<protein>
    <submittedName>
        <fullName evidence="1">Uncharacterized protein</fullName>
    </submittedName>
</protein>
<accession>A0AAD2GTN3</accession>
<reference evidence="1" key="1">
    <citation type="submission" date="2023-11" db="EMBL/GenBank/DDBJ databases">
        <authorList>
            <person name="De Vega J J."/>
            <person name="De Vega J J."/>
        </authorList>
    </citation>
    <scope>NUCLEOTIDE SEQUENCE</scope>
</reference>
<gene>
    <name evidence="3" type="ORF">MYCIT1_LOCUS22948</name>
    <name evidence="1" type="ORF">MYCIT1_LOCUS2376</name>
    <name evidence="2" type="ORF">MYCIT1_LOCUS2512</name>
</gene>
<sequence>MRSALFICDMVSLPGVCCPCSKLHNPSTCTVNHSPVYSDGEISCPTPSPVHHARHWVYLGPDLGNDSCTDRSDMTNYR</sequence>
<name>A0AAD2GTN3_9AGAR</name>
<comment type="caution">
    <text evidence="1">The sequence shown here is derived from an EMBL/GenBank/DDBJ whole genome shotgun (WGS) entry which is preliminary data.</text>
</comment>